<gene>
    <name evidence="1" type="ORF">H8705_03220</name>
</gene>
<evidence type="ECO:0000313" key="1">
    <source>
        <dbReference type="EMBL" id="MBC8584587.1"/>
    </source>
</evidence>
<name>A0A926EQ27_9FIRM</name>
<dbReference type="AlphaFoldDB" id="A0A926EQ27"/>
<keyword evidence="2" id="KW-1185">Reference proteome</keyword>
<proteinExistence type="predicted"/>
<reference evidence="1" key="1">
    <citation type="submission" date="2020-08" db="EMBL/GenBank/DDBJ databases">
        <title>Genome public.</title>
        <authorList>
            <person name="Liu C."/>
            <person name="Sun Q."/>
        </authorList>
    </citation>
    <scope>NUCLEOTIDE SEQUENCE</scope>
    <source>
        <strain evidence="1">NSJ-64</strain>
    </source>
</reference>
<dbReference type="EMBL" id="JACRTD010000002">
    <property type="protein sequence ID" value="MBC8584587.1"/>
    <property type="molecule type" value="Genomic_DNA"/>
</dbReference>
<dbReference type="Proteomes" id="UP000623678">
    <property type="component" value="Unassembled WGS sequence"/>
</dbReference>
<organism evidence="1 2">
    <name type="scientific">Youxingia wuxianensis</name>
    <dbReference type="NCBI Taxonomy" id="2763678"/>
    <lineage>
        <taxon>Bacteria</taxon>
        <taxon>Bacillati</taxon>
        <taxon>Bacillota</taxon>
        <taxon>Clostridia</taxon>
        <taxon>Eubacteriales</taxon>
        <taxon>Oscillospiraceae</taxon>
        <taxon>Youxingia</taxon>
    </lineage>
</organism>
<sequence length="88" mass="9904">MERGECFYLKIAAARCGLTRLIPKAVGAVFAIDLPAKIRTILCCPLSIGRNLDEMKRIILALQKLKANQRPPADWRCCLSRRRLPAEP</sequence>
<evidence type="ECO:0000313" key="2">
    <source>
        <dbReference type="Proteomes" id="UP000623678"/>
    </source>
</evidence>
<comment type="caution">
    <text evidence="1">The sequence shown here is derived from an EMBL/GenBank/DDBJ whole genome shotgun (WGS) entry which is preliminary data.</text>
</comment>
<dbReference type="Gene3D" id="3.40.30.10">
    <property type="entry name" value="Glutaredoxin"/>
    <property type="match status" value="1"/>
</dbReference>
<protein>
    <submittedName>
        <fullName evidence="1">Uncharacterized protein</fullName>
    </submittedName>
</protein>
<accession>A0A926EQ27</accession>